<dbReference type="EMBL" id="CAFBMW010000014">
    <property type="protein sequence ID" value="CAB4941212.1"/>
    <property type="molecule type" value="Genomic_DNA"/>
</dbReference>
<dbReference type="InterPro" id="IPR023393">
    <property type="entry name" value="START-like_dom_sf"/>
</dbReference>
<reference evidence="1" key="1">
    <citation type="submission" date="2020-05" db="EMBL/GenBank/DDBJ databases">
        <authorList>
            <person name="Chiriac C."/>
            <person name="Salcher M."/>
            <person name="Ghai R."/>
            <person name="Kavagutti S V."/>
        </authorList>
    </citation>
    <scope>NUCLEOTIDE SEQUENCE</scope>
</reference>
<sequence>MTAEAAFRYLCDPRNRPEWQSSLRSVEVPADEEPHLGQAWRETTSVGVRPQMQTTELVPFRVWTERGTWRGVSATLTLHFTDVTRGCRVKADGTVEGRGPWAVPAVAAGLLGSAAIAADLRKAGRIIARSRDDG</sequence>
<proteinExistence type="predicted"/>
<evidence type="ECO:0000313" key="1">
    <source>
        <dbReference type="EMBL" id="CAB4941212.1"/>
    </source>
</evidence>
<dbReference type="Pfam" id="PF10604">
    <property type="entry name" value="Polyketide_cyc2"/>
    <property type="match status" value="1"/>
</dbReference>
<dbReference type="InterPro" id="IPR019587">
    <property type="entry name" value="Polyketide_cyclase/dehydratase"/>
</dbReference>
<dbReference type="AlphaFoldDB" id="A0A6J7JG21"/>
<protein>
    <submittedName>
        <fullName evidence="1">Unannotated protein</fullName>
    </submittedName>
</protein>
<name>A0A6J7JG21_9ZZZZ</name>
<accession>A0A6J7JG21</accession>
<gene>
    <name evidence="1" type="ORF">UFOPK3662_01903</name>
</gene>
<dbReference type="Gene3D" id="3.30.530.20">
    <property type="match status" value="1"/>
</dbReference>
<organism evidence="1">
    <name type="scientific">freshwater metagenome</name>
    <dbReference type="NCBI Taxonomy" id="449393"/>
    <lineage>
        <taxon>unclassified sequences</taxon>
        <taxon>metagenomes</taxon>
        <taxon>ecological metagenomes</taxon>
    </lineage>
</organism>
<dbReference type="SUPFAM" id="SSF55961">
    <property type="entry name" value="Bet v1-like"/>
    <property type="match status" value="1"/>
</dbReference>